<protein>
    <submittedName>
        <fullName evidence="1">Uncharacterized protein</fullName>
    </submittedName>
</protein>
<dbReference type="EMBL" id="CP009920">
    <property type="protein sequence ID" value="AJI22363.1"/>
    <property type="molecule type" value="Genomic_DNA"/>
</dbReference>
<dbReference type="KEGG" id="bmeg:BG04_693"/>
<gene>
    <name evidence="1" type="ORF">BG04_693</name>
</gene>
<dbReference type="HOGENOM" id="CLU_2663448_0_0_9"/>
<dbReference type="AlphaFoldDB" id="A0A0B6AP11"/>
<evidence type="ECO:0000313" key="1">
    <source>
        <dbReference type="EMBL" id="AJI22363.1"/>
    </source>
</evidence>
<reference evidence="1 2" key="1">
    <citation type="journal article" date="2015" name="Genome Announc.">
        <title>Complete genome sequences for 35 biothreat assay-relevant bacillus species.</title>
        <authorList>
            <person name="Johnson S.L."/>
            <person name="Daligault H.E."/>
            <person name="Davenport K.W."/>
            <person name="Jaissle J."/>
            <person name="Frey K.G."/>
            <person name="Ladner J.T."/>
            <person name="Broomall S.M."/>
            <person name="Bishop-Lilly K.A."/>
            <person name="Bruce D.C."/>
            <person name="Gibbons H.S."/>
            <person name="Coyne S.R."/>
            <person name="Lo C.C."/>
            <person name="Meincke L."/>
            <person name="Munk A.C."/>
            <person name="Koroleva G.I."/>
            <person name="Rosenzweig C.N."/>
            <person name="Palacios G.F."/>
            <person name="Redden C.L."/>
            <person name="Minogue T.D."/>
            <person name="Chain P.S."/>
        </authorList>
    </citation>
    <scope>NUCLEOTIDE SEQUENCE [LARGE SCALE GENOMIC DNA]</scope>
    <source>
        <strain evidence="2">ATCC 14581 / DSM 32 / JCM 2506 / NBRC 15308 / NCIMB 9376 / NCTC 10342 / NRRL B-14308 / VKM B-512</strain>
    </source>
</reference>
<dbReference type="Proteomes" id="UP000031829">
    <property type="component" value="Chromosome"/>
</dbReference>
<organism evidence="1 2">
    <name type="scientific">Priestia megaterium (strain ATCC 14581 / DSM 32 / CCUG 1817 / JCM 2506 / NBRC 15308 / NCIMB 9376 / NCTC 10342 / NRRL B-14308 / VKM B-512 / Ford 19)</name>
    <name type="common">Bacillus megaterium</name>
    <dbReference type="NCBI Taxonomy" id="1348623"/>
    <lineage>
        <taxon>Bacteria</taxon>
        <taxon>Bacillati</taxon>
        <taxon>Bacillota</taxon>
        <taxon>Bacilli</taxon>
        <taxon>Bacillales</taxon>
        <taxon>Bacillaceae</taxon>
        <taxon>Priestia</taxon>
    </lineage>
</organism>
<evidence type="ECO:0000313" key="2">
    <source>
        <dbReference type="Proteomes" id="UP000031829"/>
    </source>
</evidence>
<accession>A0A0B6AP11</accession>
<proteinExistence type="predicted"/>
<sequence>MIDNEMYPAYVIKGQVWIDTPIDFHTRLRFPRAGARSNKTYETYVYHHNKKIRTMNRSDLFKIRLSQPLFKRRFN</sequence>
<name>A0A0B6AP11_PRIM2</name>